<sequence>MAESKSIYKNLAILGAGRSGTCLLVELAQGQDEKKSRQLTLGLVQTINRQIPKHSRIRKNMIYILPPDKTLPCTPKGNISRKKITIEYAQEIDDLYKQTDDRSENPQQIDMDERSIQAYLQETIARILDLPSEKFADHSKSLIDMGMDSIAAMEFHSRISSQIPDVNLPFSSVFDHASIDALGSHIFNTAKKRILDHDNICQFLQTSIANILEMMPVHFQDFNASLIELGMDSIAAMQFRNAISKRFSFLDLPFSFVFEHPTIHCLSQFLIQQAGDDRCPNGTEEDLVDLDEYFERFVDKYTIKDIALPQKQAANEPEGISILMTGGSGYLGVHVINELLTNNKIHHIYCLIRGNSEESCYRKLVNSFENVNLSTQALLANKVKLTVYPCDLNDEHFGLNTETYEYLGNNVTHIYHGAWRMDFNSNLEAFEPTCLVPTLNLAKFAISESGLKRYIFISSIGACGADTRPLIPETPHPANIRIAMPNGYGRSKLVAEEALVRMGKQGLPVTIVRYGQISGNSETGAWNTREQFPILIRNAINTGLSPIVTMPTDWIPVNIGARSLGELITYPKDQQESINVYHQVNPHPTLEWTKFIEFISYSSGRAIQLLPLKEWWTNLLQLAQSNDTLRREDPITALLPYLEKMAHSEIRPTSIKLDTKLTCRKSRTLAKNCPIIDEILLSSYIQYWKQTGFLTI</sequence>
<dbReference type="PANTHER" id="PTHR44845">
    <property type="entry name" value="CARRIER DOMAIN-CONTAINING PROTEIN"/>
    <property type="match status" value="1"/>
</dbReference>
<feature type="domain" description="Carrier" evidence="3">
    <location>
        <begin position="198"/>
        <end position="274"/>
    </location>
</feature>
<evidence type="ECO:0000256" key="1">
    <source>
        <dbReference type="ARBA" id="ARBA00022450"/>
    </source>
</evidence>
<keyword evidence="2" id="KW-0597">Phosphoprotein</keyword>
<proteinExistence type="predicted"/>
<evidence type="ECO:0000313" key="4">
    <source>
        <dbReference type="EMBL" id="KAK9708029.1"/>
    </source>
</evidence>
<dbReference type="Pfam" id="PF00550">
    <property type="entry name" value="PP-binding"/>
    <property type="match status" value="2"/>
</dbReference>
<dbReference type="SUPFAM" id="SSF47336">
    <property type="entry name" value="ACP-like"/>
    <property type="match status" value="2"/>
</dbReference>
<gene>
    <name evidence="4" type="ORF">K7432_009870</name>
</gene>
<dbReference type="Gene3D" id="3.40.50.720">
    <property type="entry name" value="NAD(P)-binding Rossmann-like Domain"/>
    <property type="match status" value="1"/>
</dbReference>
<evidence type="ECO:0000256" key="2">
    <source>
        <dbReference type="ARBA" id="ARBA00022553"/>
    </source>
</evidence>
<dbReference type="InterPro" id="IPR036291">
    <property type="entry name" value="NAD(P)-bd_dom_sf"/>
</dbReference>
<evidence type="ECO:0000313" key="5">
    <source>
        <dbReference type="Proteomes" id="UP001479436"/>
    </source>
</evidence>
<dbReference type="Gene3D" id="1.10.1200.10">
    <property type="entry name" value="ACP-like"/>
    <property type="match status" value="2"/>
</dbReference>
<dbReference type="PROSITE" id="PS50075">
    <property type="entry name" value="CARRIER"/>
    <property type="match status" value="2"/>
</dbReference>
<comment type="caution">
    <text evidence="4">The sequence shown here is derived from an EMBL/GenBank/DDBJ whole genome shotgun (WGS) entry which is preliminary data.</text>
</comment>
<dbReference type="Pfam" id="PF07993">
    <property type="entry name" value="NAD_binding_4"/>
    <property type="match status" value="1"/>
</dbReference>
<evidence type="ECO:0000259" key="3">
    <source>
        <dbReference type="PROSITE" id="PS50075"/>
    </source>
</evidence>
<keyword evidence="5" id="KW-1185">Reference proteome</keyword>
<reference evidence="4 5" key="1">
    <citation type="submission" date="2023-04" db="EMBL/GenBank/DDBJ databases">
        <title>Genome of Basidiobolus ranarum AG-B5.</title>
        <authorList>
            <person name="Stajich J.E."/>
            <person name="Carter-House D."/>
            <person name="Gryganskyi A."/>
        </authorList>
    </citation>
    <scope>NUCLEOTIDE SEQUENCE [LARGE SCALE GENOMIC DNA]</scope>
    <source>
        <strain evidence="4 5">AG-B5</strain>
    </source>
</reference>
<dbReference type="Pfam" id="PF23562">
    <property type="entry name" value="AMP-binding_C_3"/>
    <property type="match status" value="1"/>
</dbReference>
<dbReference type="SUPFAM" id="SSF51735">
    <property type="entry name" value="NAD(P)-binding Rossmann-fold domains"/>
    <property type="match status" value="1"/>
</dbReference>
<dbReference type="InterPro" id="IPR020806">
    <property type="entry name" value="PKS_PP-bd"/>
</dbReference>
<feature type="domain" description="Carrier" evidence="3">
    <location>
        <begin position="111"/>
        <end position="190"/>
    </location>
</feature>
<dbReference type="SMART" id="SM00823">
    <property type="entry name" value="PKS_PP"/>
    <property type="match status" value="2"/>
</dbReference>
<accession>A0ABR2VWE4</accession>
<dbReference type="InterPro" id="IPR013120">
    <property type="entry name" value="FAR_NAD-bd"/>
</dbReference>
<dbReference type="InterPro" id="IPR036736">
    <property type="entry name" value="ACP-like_sf"/>
</dbReference>
<keyword evidence="1" id="KW-0596">Phosphopantetheine</keyword>
<dbReference type="EMBL" id="JASJQH010007514">
    <property type="protein sequence ID" value="KAK9708029.1"/>
    <property type="molecule type" value="Genomic_DNA"/>
</dbReference>
<protein>
    <recommendedName>
        <fullName evidence="3">Carrier domain-containing protein</fullName>
    </recommendedName>
</protein>
<dbReference type="InterPro" id="IPR009081">
    <property type="entry name" value="PP-bd_ACP"/>
</dbReference>
<organism evidence="4 5">
    <name type="scientific">Basidiobolus ranarum</name>
    <dbReference type="NCBI Taxonomy" id="34480"/>
    <lineage>
        <taxon>Eukaryota</taxon>
        <taxon>Fungi</taxon>
        <taxon>Fungi incertae sedis</taxon>
        <taxon>Zoopagomycota</taxon>
        <taxon>Entomophthoromycotina</taxon>
        <taxon>Basidiobolomycetes</taxon>
        <taxon>Basidiobolales</taxon>
        <taxon>Basidiobolaceae</taxon>
        <taxon>Basidiobolus</taxon>
    </lineage>
</organism>
<dbReference type="Proteomes" id="UP001479436">
    <property type="component" value="Unassembled WGS sequence"/>
</dbReference>
<dbReference type="SMART" id="SM01294">
    <property type="entry name" value="PKS_PP_betabranch"/>
    <property type="match status" value="1"/>
</dbReference>
<dbReference type="PANTHER" id="PTHR44845:SF6">
    <property type="entry name" value="BETA-ALANINE-ACTIVATING ENZYME"/>
    <property type="match status" value="1"/>
</dbReference>
<name>A0ABR2VWE4_9FUNG</name>